<keyword evidence="3" id="KW-1185">Reference proteome</keyword>
<proteinExistence type="predicted"/>
<accession>A0A5A5TK66</accession>
<dbReference type="Proteomes" id="UP000322530">
    <property type="component" value="Unassembled WGS sequence"/>
</dbReference>
<dbReference type="EMBL" id="BIXY01000102">
    <property type="protein sequence ID" value="GCF11284.1"/>
    <property type="molecule type" value="Genomic_DNA"/>
</dbReference>
<keyword evidence="1" id="KW-0812">Transmembrane</keyword>
<keyword evidence="1" id="KW-0472">Membrane</keyword>
<reference evidence="2 3" key="1">
    <citation type="submission" date="2019-01" db="EMBL/GenBank/DDBJ databases">
        <title>Draft genome sequence of Dictyobacter sp. Uno17.</title>
        <authorList>
            <person name="Wang C.M."/>
            <person name="Zheng Y."/>
            <person name="Sakai Y."/>
            <person name="Abe K."/>
            <person name="Yokota A."/>
            <person name="Yabe S."/>
        </authorList>
    </citation>
    <scope>NUCLEOTIDE SEQUENCE [LARGE SCALE GENOMIC DNA]</scope>
    <source>
        <strain evidence="2 3">Uno17</strain>
    </source>
</reference>
<comment type="caution">
    <text evidence="2">The sequence shown here is derived from an EMBL/GenBank/DDBJ whole genome shotgun (WGS) entry which is preliminary data.</text>
</comment>
<organism evidence="2 3">
    <name type="scientific">Dictyobacter arantiisoli</name>
    <dbReference type="NCBI Taxonomy" id="2014874"/>
    <lineage>
        <taxon>Bacteria</taxon>
        <taxon>Bacillati</taxon>
        <taxon>Chloroflexota</taxon>
        <taxon>Ktedonobacteria</taxon>
        <taxon>Ktedonobacterales</taxon>
        <taxon>Dictyobacteraceae</taxon>
        <taxon>Dictyobacter</taxon>
    </lineage>
</organism>
<keyword evidence="1" id="KW-1133">Transmembrane helix</keyword>
<name>A0A5A5TK66_9CHLR</name>
<protein>
    <submittedName>
        <fullName evidence="2">Uncharacterized protein</fullName>
    </submittedName>
</protein>
<gene>
    <name evidence="2" type="ORF">KDI_48480</name>
</gene>
<evidence type="ECO:0000256" key="1">
    <source>
        <dbReference type="SAM" id="Phobius"/>
    </source>
</evidence>
<dbReference type="AlphaFoldDB" id="A0A5A5TK66"/>
<feature type="transmembrane region" description="Helical" evidence="1">
    <location>
        <begin position="20"/>
        <end position="41"/>
    </location>
</feature>
<evidence type="ECO:0000313" key="2">
    <source>
        <dbReference type="EMBL" id="GCF11284.1"/>
    </source>
</evidence>
<evidence type="ECO:0000313" key="3">
    <source>
        <dbReference type="Proteomes" id="UP000322530"/>
    </source>
</evidence>
<sequence>MDVPLLYILSIAYSLPGQKYYKIRFCVMSIYIYIRIACYIFERMRSAQIKVISDMWRRGTTKRV</sequence>